<dbReference type="InterPro" id="IPR001451">
    <property type="entry name" value="Hexapep"/>
</dbReference>
<evidence type="ECO:0000256" key="1">
    <source>
        <dbReference type="ARBA" id="ARBA00007274"/>
    </source>
</evidence>
<dbReference type="OrthoDB" id="9801697at2"/>
<dbReference type="PANTHER" id="PTHR23416">
    <property type="entry name" value="SIALIC ACID SYNTHASE-RELATED"/>
    <property type="match status" value="1"/>
</dbReference>
<sequence length="188" mass="21028">MKKILRDLVFSVYMHLKQLPFHFMPNSIIAHIPSYWIRHGYYKLILGIKIGKGSSIHKGAFFYDKKLVIGKNTTVNRKCHLDSRGKISIGDNVSISPECVLITGDHEVNSPDFRYRSAPIVIHDYAWLGTRAMILPNVTIGTGAVVCAGAIVTKDVEPYSIVGGVPAKKIGERSKTLNYSASWFFPYD</sequence>
<evidence type="ECO:0000313" key="4">
    <source>
        <dbReference type="Proteomes" id="UP000295620"/>
    </source>
</evidence>
<dbReference type="CDD" id="cd04647">
    <property type="entry name" value="LbH_MAT_like"/>
    <property type="match status" value="1"/>
</dbReference>
<evidence type="ECO:0000256" key="2">
    <source>
        <dbReference type="ARBA" id="ARBA00022679"/>
    </source>
</evidence>
<gene>
    <name evidence="3" type="ORF">ATK78_2067</name>
</gene>
<dbReference type="InterPro" id="IPR011004">
    <property type="entry name" value="Trimer_LpxA-like_sf"/>
</dbReference>
<protein>
    <submittedName>
        <fullName evidence="3">Maltose O-acetyltransferase</fullName>
    </submittedName>
</protein>
<proteinExistence type="inferred from homology"/>
<evidence type="ECO:0000313" key="3">
    <source>
        <dbReference type="EMBL" id="TDQ09908.1"/>
    </source>
</evidence>
<dbReference type="SUPFAM" id="SSF51161">
    <property type="entry name" value="Trimeric LpxA-like enzymes"/>
    <property type="match status" value="1"/>
</dbReference>
<dbReference type="Pfam" id="PF00132">
    <property type="entry name" value="Hexapep"/>
    <property type="match status" value="1"/>
</dbReference>
<dbReference type="GO" id="GO:0005829">
    <property type="term" value="C:cytosol"/>
    <property type="evidence" value="ECO:0007669"/>
    <property type="project" value="TreeGrafter"/>
</dbReference>
<organism evidence="3 4">
    <name type="scientific">Pedobacter metabolipauper</name>
    <dbReference type="NCBI Taxonomy" id="425513"/>
    <lineage>
        <taxon>Bacteria</taxon>
        <taxon>Pseudomonadati</taxon>
        <taxon>Bacteroidota</taxon>
        <taxon>Sphingobacteriia</taxon>
        <taxon>Sphingobacteriales</taxon>
        <taxon>Sphingobacteriaceae</taxon>
        <taxon>Pedobacter</taxon>
    </lineage>
</organism>
<dbReference type="PANTHER" id="PTHR23416:SF23">
    <property type="entry name" value="ACETYLTRANSFERASE C18B11.09C-RELATED"/>
    <property type="match status" value="1"/>
</dbReference>
<accession>A0A4R6SVL0</accession>
<keyword evidence="2 3" id="KW-0808">Transferase</keyword>
<comment type="similarity">
    <text evidence="1">Belongs to the transferase hexapeptide repeat family.</text>
</comment>
<keyword evidence="4" id="KW-1185">Reference proteome</keyword>
<dbReference type="Proteomes" id="UP000295620">
    <property type="component" value="Unassembled WGS sequence"/>
</dbReference>
<dbReference type="EMBL" id="SNYC01000004">
    <property type="protein sequence ID" value="TDQ09908.1"/>
    <property type="molecule type" value="Genomic_DNA"/>
</dbReference>
<name>A0A4R6SVL0_9SPHI</name>
<comment type="caution">
    <text evidence="3">The sequence shown here is derived from an EMBL/GenBank/DDBJ whole genome shotgun (WGS) entry which is preliminary data.</text>
</comment>
<dbReference type="Gene3D" id="2.160.10.10">
    <property type="entry name" value="Hexapeptide repeat proteins"/>
    <property type="match status" value="1"/>
</dbReference>
<dbReference type="InterPro" id="IPR051159">
    <property type="entry name" value="Hexapeptide_acetyltransf"/>
</dbReference>
<dbReference type="GO" id="GO:0008374">
    <property type="term" value="F:O-acyltransferase activity"/>
    <property type="evidence" value="ECO:0007669"/>
    <property type="project" value="TreeGrafter"/>
</dbReference>
<dbReference type="AlphaFoldDB" id="A0A4R6SVL0"/>
<reference evidence="3 4" key="1">
    <citation type="submission" date="2019-03" db="EMBL/GenBank/DDBJ databases">
        <title>Genomic Encyclopedia of Archaeal and Bacterial Type Strains, Phase II (KMG-II): from individual species to whole genera.</title>
        <authorList>
            <person name="Goeker M."/>
        </authorList>
    </citation>
    <scope>NUCLEOTIDE SEQUENCE [LARGE SCALE GENOMIC DNA]</scope>
    <source>
        <strain evidence="3 4">DSM 19035</strain>
    </source>
</reference>